<dbReference type="GO" id="GO:0071439">
    <property type="term" value="C:clathrin complex"/>
    <property type="evidence" value="ECO:0007669"/>
    <property type="project" value="TreeGrafter"/>
</dbReference>
<dbReference type="GO" id="GO:0009507">
    <property type="term" value="C:chloroplast"/>
    <property type="evidence" value="ECO:0007669"/>
    <property type="project" value="TreeGrafter"/>
</dbReference>
<proteinExistence type="predicted"/>
<organism evidence="2 3">
    <name type="scientific">Platanthera zijinensis</name>
    <dbReference type="NCBI Taxonomy" id="2320716"/>
    <lineage>
        <taxon>Eukaryota</taxon>
        <taxon>Viridiplantae</taxon>
        <taxon>Streptophyta</taxon>
        <taxon>Embryophyta</taxon>
        <taxon>Tracheophyta</taxon>
        <taxon>Spermatophyta</taxon>
        <taxon>Magnoliopsida</taxon>
        <taxon>Liliopsida</taxon>
        <taxon>Asparagales</taxon>
        <taxon>Orchidaceae</taxon>
        <taxon>Orchidoideae</taxon>
        <taxon>Orchideae</taxon>
        <taxon>Orchidinae</taxon>
        <taxon>Platanthera</taxon>
    </lineage>
</organism>
<dbReference type="PROSITE" id="PS50236">
    <property type="entry name" value="CHCR"/>
    <property type="match status" value="1"/>
</dbReference>
<dbReference type="Pfam" id="PF00637">
    <property type="entry name" value="Clathrin"/>
    <property type="match status" value="1"/>
</dbReference>
<reference evidence="2 3" key="1">
    <citation type="journal article" date="2022" name="Nat. Plants">
        <title>Genomes of leafy and leafless Platanthera orchids illuminate the evolution of mycoheterotrophy.</title>
        <authorList>
            <person name="Li M.H."/>
            <person name="Liu K.W."/>
            <person name="Li Z."/>
            <person name="Lu H.C."/>
            <person name="Ye Q.L."/>
            <person name="Zhang D."/>
            <person name="Wang J.Y."/>
            <person name="Li Y.F."/>
            <person name="Zhong Z.M."/>
            <person name="Liu X."/>
            <person name="Yu X."/>
            <person name="Liu D.K."/>
            <person name="Tu X.D."/>
            <person name="Liu B."/>
            <person name="Hao Y."/>
            <person name="Liao X.Y."/>
            <person name="Jiang Y.T."/>
            <person name="Sun W.H."/>
            <person name="Chen J."/>
            <person name="Chen Y.Q."/>
            <person name="Ai Y."/>
            <person name="Zhai J.W."/>
            <person name="Wu S.S."/>
            <person name="Zhou Z."/>
            <person name="Hsiao Y.Y."/>
            <person name="Wu W.L."/>
            <person name="Chen Y.Y."/>
            <person name="Lin Y.F."/>
            <person name="Hsu J.L."/>
            <person name="Li C.Y."/>
            <person name="Wang Z.W."/>
            <person name="Zhao X."/>
            <person name="Zhong W.Y."/>
            <person name="Ma X.K."/>
            <person name="Ma L."/>
            <person name="Huang J."/>
            <person name="Chen G.Z."/>
            <person name="Huang M.Z."/>
            <person name="Huang L."/>
            <person name="Peng D.H."/>
            <person name="Luo Y.B."/>
            <person name="Zou S.Q."/>
            <person name="Chen S.P."/>
            <person name="Lan S."/>
            <person name="Tsai W.C."/>
            <person name="Van de Peer Y."/>
            <person name="Liu Z.J."/>
        </authorList>
    </citation>
    <scope>NUCLEOTIDE SEQUENCE [LARGE SCALE GENOMIC DNA]</scope>
    <source>
        <strain evidence="2">Lor287</strain>
    </source>
</reference>
<accession>A0AAP0GFM2</accession>
<evidence type="ECO:0000256" key="1">
    <source>
        <dbReference type="PROSITE-ProRule" id="PRU01006"/>
    </source>
</evidence>
<dbReference type="InterPro" id="IPR000547">
    <property type="entry name" value="Clathrin_H-chain/VPS_repeat"/>
</dbReference>
<dbReference type="SUPFAM" id="SSF48371">
    <property type="entry name" value="ARM repeat"/>
    <property type="match status" value="1"/>
</dbReference>
<dbReference type="InterPro" id="IPR055358">
    <property type="entry name" value="CHCR"/>
</dbReference>
<dbReference type="EMBL" id="JBBWWQ010000001">
    <property type="protein sequence ID" value="KAK8957209.1"/>
    <property type="molecule type" value="Genomic_DNA"/>
</dbReference>
<protein>
    <submittedName>
        <fullName evidence="2">Clathrin heavy chain 1</fullName>
    </submittedName>
</protein>
<feature type="repeat" description="CHCR" evidence="1">
    <location>
        <begin position="1"/>
        <end position="78"/>
    </location>
</feature>
<keyword evidence="3" id="KW-1185">Reference proteome</keyword>
<dbReference type="InterPro" id="IPR016024">
    <property type="entry name" value="ARM-type_fold"/>
</dbReference>
<dbReference type="GO" id="GO:0032051">
    <property type="term" value="F:clathrin light chain binding"/>
    <property type="evidence" value="ECO:0007669"/>
    <property type="project" value="TreeGrafter"/>
</dbReference>
<evidence type="ECO:0000313" key="3">
    <source>
        <dbReference type="Proteomes" id="UP001418222"/>
    </source>
</evidence>
<name>A0AAP0GFM2_9ASPA</name>
<dbReference type="InterPro" id="IPR011990">
    <property type="entry name" value="TPR-like_helical_dom_sf"/>
</dbReference>
<dbReference type="PANTHER" id="PTHR10292:SF1">
    <property type="entry name" value="CLATHRIN HEAVY CHAIN"/>
    <property type="match status" value="1"/>
</dbReference>
<dbReference type="GO" id="GO:0009506">
    <property type="term" value="C:plasmodesma"/>
    <property type="evidence" value="ECO:0007669"/>
    <property type="project" value="TreeGrafter"/>
</dbReference>
<comment type="caution">
    <text evidence="2">The sequence shown here is derived from an EMBL/GenBank/DDBJ whole genome shotgun (WGS) entry which is preliminary data.</text>
</comment>
<dbReference type="GO" id="GO:0006886">
    <property type="term" value="P:intracellular protein transport"/>
    <property type="evidence" value="ECO:0007669"/>
    <property type="project" value="UniProtKB-UniRule"/>
</dbReference>
<dbReference type="Gene3D" id="1.25.40.10">
    <property type="entry name" value="Tetratricopeptide repeat domain"/>
    <property type="match status" value="1"/>
</dbReference>
<dbReference type="GO" id="GO:0006898">
    <property type="term" value="P:receptor-mediated endocytosis"/>
    <property type="evidence" value="ECO:0007669"/>
    <property type="project" value="TreeGrafter"/>
</dbReference>
<dbReference type="PANTHER" id="PTHR10292">
    <property type="entry name" value="CLATHRIN HEAVY CHAIN RELATED"/>
    <property type="match status" value="1"/>
</dbReference>
<dbReference type="GO" id="GO:0005794">
    <property type="term" value="C:Golgi apparatus"/>
    <property type="evidence" value="ECO:0007669"/>
    <property type="project" value="TreeGrafter"/>
</dbReference>
<dbReference type="Proteomes" id="UP001418222">
    <property type="component" value="Unassembled WGS sequence"/>
</dbReference>
<evidence type="ECO:0000313" key="2">
    <source>
        <dbReference type="EMBL" id="KAK8957209.1"/>
    </source>
</evidence>
<gene>
    <name evidence="2" type="ORF">KSP39_PZI001027</name>
</gene>
<dbReference type="GO" id="GO:0005886">
    <property type="term" value="C:plasma membrane"/>
    <property type="evidence" value="ECO:0007669"/>
    <property type="project" value="TreeGrafter"/>
</dbReference>
<dbReference type="AlphaFoldDB" id="A0AAP0GFM2"/>
<sequence>MPNFTDLKNVGDRLYDAELYEAAKIIFAFISNWAKMAITLVRLKQFQGVIDAACKANSSKTWKEVCFACVDAEEFCLAQICRLNIIFQVLLDIPFKIDSASALERAVEMRSI</sequence>